<gene>
    <name evidence="2" type="ORF">DN069_09335</name>
</gene>
<feature type="signal peptide" evidence="1">
    <location>
        <begin position="1"/>
        <end position="37"/>
    </location>
</feature>
<name>A0A2X0K9L8_9ACTN</name>
<dbReference type="CDD" id="cd08589">
    <property type="entry name" value="PI-PLCc_SaPLC1_like"/>
    <property type="match status" value="1"/>
</dbReference>
<dbReference type="PROSITE" id="PS51257">
    <property type="entry name" value="PROKAR_LIPOPROTEIN"/>
    <property type="match status" value="1"/>
</dbReference>
<protein>
    <recommendedName>
        <fullName evidence="4">Phosphoinositide phospholipase C, Ca2+-dependent</fullName>
    </recommendedName>
</protein>
<comment type="caution">
    <text evidence="2">The sequence shown here is derived from an EMBL/GenBank/DDBJ whole genome shotgun (WGS) entry which is preliminary data.</text>
</comment>
<dbReference type="Proteomes" id="UP000248889">
    <property type="component" value="Unassembled WGS sequence"/>
</dbReference>
<keyword evidence="1" id="KW-0732">Signal</keyword>
<dbReference type="GO" id="GO:0006629">
    <property type="term" value="P:lipid metabolic process"/>
    <property type="evidence" value="ECO:0007669"/>
    <property type="project" value="InterPro"/>
</dbReference>
<evidence type="ECO:0000313" key="3">
    <source>
        <dbReference type="Proteomes" id="UP000248889"/>
    </source>
</evidence>
<dbReference type="SUPFAM" id="SSF51695">
    <property type="entry name" value="PLC-like phosphodiesterases"/>
    <property type="match status" value="1"/>
</dbReference>
<dbReference type="OrthoDB" id="195526at2"/>
<dbReference type="Gene3D" id="3.20.20.190">
    <property type="entry name" value="Phosphatidylinositol (PI) phosphodiesterase"/>
    <property type="match status" value="1"/>
</dbReference>
<keyword evidence="3" id="KW-1185">Reference proteome</keyword>
<dbReference type="RefSeq" id="WP_111500405.1">
    <property type="nucleotide sequence ID" value="NZ_QKYN01000036.1"/>
</dbReference>
<feature type="chain" id="PRO_5015932892" description="Phosphoinositide phospholipase C, Ca2+-dependent" evidence="1">
    <location>
        <begin position="38"/>
        <end position="359"/>
    </location>
</feature>
<reference evidence="2 3" key="1">
    <citation type="submission" date="2018-06" db="EMBL/GenBank/DDBJ databases">
        <title>Streptacidiphilus pinicola sp. nov., isolated from pine grove soil.</title>
        <authorList>
            <person name="Roh S.G."/>
            <person name="Park S."/>
            <person name="Kim M.-K."/>
            <person name="Yun B.-R."/>
            <person name="Park J."/>
            <person name="Kim M.J."/>
            <person name="Kim Y.S."/>
            <person name="Kim S.B."/>
        </authorList>
    </citation>
    <scope>NUCLEOTIDE SEQUENCE [LARGE SCALE GENOMIC DNA]</scope>
    <source>
        <strain evidence="2 3">MMS16-CNU450</strain>
    </source>
</reference>
<accession>A0A2X0K9L8</accession>
<sequence length="359" mass="37748">MAVPRRPVPRRLISCVLTAAACLFPLALSSVPATAQAATAPDSGSLSLAQGTSVGLHNTYDDTTAFPYLAQALDSGASLIELDTWVDPVTLEWKVSHSNPLGNKNNCVDASSAADLYTGGANKDLGSCLDDIRIWLAAHPGHPPIMIKLEMKAGFDATVGLGPTQLDSLVQAHLGADVYKPADLMAGYPSLDAAARANAWPTRSALAGKVILEAIPGTFEMNNPFDHLWTDTEYAQHLNALQAAGRLGDAQIFPSVLGAASGDPRTRYSDATLRPWFVVFDGDAHAFVDGGIDTSWYDANHYLLVMTDAQNVTPALSDTAPSAADASARVAKLAAAHASFVSCDWTGLPSVLAEQLPRG</sequence>
<dbReference type="Pfam" id="PF16670">
    <property type="entry name" value="PI-PLC-C1"/>
    <property type="match status" value="1"/>
</dbReference>
<evidence type="ECO:0000256" key="1">
    <source>
        <dbReference type="SAM" id="SignalP"/>
    </source>
</evidence>
<evidence type="ECO:0000313" key="2">
    <source>
        <dbReference type="EMBL" id="RAG85965.1"/>
    </source>
</evidence>
<dbReference type="PROSITE" id="PS50007">
    <property type="entry name" value="PIPLC_X_DOMAIN"/>
    <property type="match status" value="1"/>
</dbReference>
<dbReference type="InterPro" id="IPR032075">
    <property type="entry name" value="PI-PLC-C1"/>
</dbReference>
<dbReference type="EMBL" id="QKYN01000036">
    <property type="protein sequence ID" value="RAG85965.1"/>
    <property type="molecule type" value="Genomic_DNA"/>
</dbReference>
<evidence type="ECO:0008006" key="4">
    <source>
        <dbReference type="Google" id="ProtNLM"/>
    </source>
</evidence>
<organism evidence="2 3">
    <name type="scientific">Streptacidiphilus pinicola</name>
    <dbReference type="NCBI Taxonomy" id="2219663"/>
    <lineage>
        <taxon>Bacteria</taxon>
        <taxon>Bacillati</taxon>
        <taxon>Actinomycetota</taxon>
        <taxon>Actinomycetes</taxon>
        <taxon>Kitasatosporales</taxon>
        <taxon>Streptomycetaceae</taxon>
        <taxon>Streptacidiphilus</taxon>
    </lineage>
</organism>
<dbReference type="AlphaFoldDB" id="A0A2X0K9L8"/>
<dbReference type="InterPro" id="IPR017946">
    <property type="entry name" value="PLC-like_Pdiesterase_TIM-brl"/>
</dbReference>
<proteinExistence type="predicted"/>
<dbReference type="GO" id="GO:0008081">
    <property type="term" value="F:phosphoric diester hydrolase activity"/>
    <property type="evidence" value="ECO:0007669"/>
    <property type="project" value="InterPro"/>
</dbReference>